<dbReference type="PROSITE" id="PS51071">
    <property type="entry name" value="HTH_RPIR"/>
    <property type="match status" value="1"/>
</dbReference>
<gene>
    <name evidence="7" type="ORF">HNQ50_003151</name>
</gene>
<evidence type="ECO:0000256" key="4">
    <source>
        <dbReference type="ARBA" id="ARBA00023163"/>
    </source>
</evidence>
<evidence type="ECO:0000256" key="3">
    <source>
        <dbReference type="ARBA" id="ARBA00023152"/>
    </source>
</evidence>
<dbReference type="Gene3D" id="1.10.10.10">
    <property type="entry name" value="Winged helix-like DNA-binding domain superfamily/Winged helix DNA-binding domain"/>
    <property type="match status" value="1"/>
</dbReference>
<keyword evidence="8" id="KW-1185">Reference proteome</keyword>
<feature type="domain" description="SIS" evidence="6">
    <location>
        <begin position="122"/>
        <end position="262"/>
    </location>
</feature>
<keyword evidence="2 7" id="KW-0238">DNA-binding</keyword>
<dbReference type="Proteomes" id="UP000543030">
    <property type="component" value="Unassembled WGS sequence"/>
</dbReference>
<keyword evidence="1" id="KW-0805">Transcription regulation</keyword>
<dbReference type="Pfam" id="PF01380">
    <property type="entry name" value="SIS"/>
    <property type="match status" value="1"/>
</dbReference>
<dbReference type="PANTHER" id="PTHR30514">
    <property type="entry name" value="GLUCOKINASE"/>
    <property type="match status" value="1"/>
</dbReference>
<dbReference type="Gene3D" id="3.40.50.10490">
    <property type="entry name" value="Glucose-6-phosphate isomerase like protein, domain 1"/>
    <property type="match status" value="1"/>
</dbReference>
<dbReference type="RefSeq" id="WP_184102077.1">
    <property type="nucleotide sequence ID" value="NZ_JACHHN010000006.1"/>
</dbReference>
<dbReference type="InterPro" id="IPR000281">
    <property type="entry name" value="HTH_RpiR"/>
</dbReference>
<keyword evidence="3" id="KW-0324">Glycolysis</keyword>
<dbReference type="GO" id="GO:0003700">
    <property type="term" value="F:DNA-binding transcription factor activity"/>
    <property type="evidence" value="ECO:0007669"/>
    <property type="project" value="InterPro"/>
</dbReference>
<organism evidence="7 8">
    <name type="scientific">Silvimonas terrae</name>
    <dbReference type="NCBI Taxonomy" id="300266"/>
    <lineage>
        <taxon>Bacteria</taxon>
        <taxon>Pseudomonadati</taxon>
        <taxon>Pseudomonadota</taxon>
        <taxon>Betaproteobacteria</taxon>
        <taxon>Neisseriales</taxon>
        <taxon>Chitinibacteraceae</taxon>
        <taxon>Silvimonas</taxon>
    </lineage>
</organism>
<dbReference type="InterPro" id="IPR009057">
    <property type="entry name" value="Homeodomain-like_sf"/>
</dbReference>
<name>A0A840RIW2_9NEIS</name>
<proteinExistence type="predicted"/>
<protein>
    <submittedName>
        <fullName evidence="7">DNA-binding MurR/RpiR family transcriptional regulator</fullName>
    </submittedName>
</protein>
<dbReference type="GO" id="GO:0003677">
    <property type="term" value="F:DNA binding"/>
    <property type="evidence" value="ECO:0007669"/>
    <property type="project" value="UniProtKB-KW"/>
</dbReference>
<comment type="caution">
    <text evidence="7">The sequence shown here is derived from an EMBL/GenBank/DDBJ whole genome shotgun (WGS) entry which is preliminary data.</text>
</comment>
<dbReference type="SUPFAM" id="SSF46689">
    <property type="entry name" value="Homeodomain-like"/>
    <property type="match status" value="1"/>
</dbReference>
<feature type="domain" description="HTH rpiR-type" evidence="5">
    <location>
        <begin position="5"/>
        <end position="81"/>
    </location>
</feature>
<accession>A0A840RIW2</accession>
<evidence type="ECO:0000259" key="6">
    <source>
        <dbReference type="PROSITE" id="PS51464"/>
    </source>
</evidence>
<evidence type="ECO:0000313" key="8">
    <source>
        <dbReference type="Proteomes" id="UP000543030"/>
    </source>
</evidence>
<dbReference type="SUPFAM" id="SSF53697">
    <property type="entry name" value="SIS domain"/>
    <property type="match status" value="1"/>
</dbReference>
<dbReference type="AlphaFoldDB" id="A0A840RIW2"/>
<evidence type="ECO:0000313" key="7">
    <source>
        <dbReference type="EMBL" id="MBB5192410.1"/>
    </source>
</evidence>
<dbReference type="InterPro" id="IPR001347">
    <property type="entry name" value="SIS_dom"/>
</dbReference>
<dbReference type="PROSITE" id="PS51464">
    <property type="entry name" value="SIS"/>
    <property type="match status" value="1"/>
</dbReference>
<evidence type="ECO:0000256" key="2">
    <source>
        <dbReference type="ARBA" id="ARBA00023125"/>
    </source>
</evidence>
<dbReference type="Pfam" id="PF01418">
    <property type="entry name" value="HTH_6"/>
    <property type="match status" value="1"/>
</dbReference>
<dbReference type="InterPro" id="IPR046348">
    <property type="entry name" value="SIS_dom_sf"/>
</dbReference>
<dbReference type="GO" id="GO:0097367">
    <property type="term" value="F:carbohydrate derivative binding"/>
    <property type="evidence" value="ECO:0007669"/>
    <property type="project" value="InterPro"/>
</dbReference>
<reference evidence="7 8" key="1">
    <citation type="submission" date="2020-08" db="EMBL/GenBank/DDBJ databases">
        <title>Genomic Encyclopedia of Type Strains, Phase IV (KMG-IV): sequencing the most valuable type-strain genomes for metagenomic binning, comparative biology and taxonomic classification.</title>
        <authorList>
            <person name="Goeker M."/>
        </authorList>
    </citation>
    <scope>NUCLEOTIDE SEQUENCE [LARGE SCALE GENOMIC DNA]</scope>
    <source>
        <strain evidence="7 8">DSM 18233</strain>
    </source>
</reference>
<dbReference type="PANTHER" id="PTHR30514:SF1">
    <property type="entry name" value="HTH-TYPE TRANSCRIPTIONAL REGULATOR HEXR-RELATED"/>
    <property type="match status" value="1"/>
</dbReference>
<dbReference type="InterPro" id="IPR036388">
    <property type="entry name" value="WH-like_DNA-bd_sf"/>
</dbReference>
<evidence type="ECO:0000259" key="5">
    <source>
        <dbReference type="PROSITE" id="PS51071"/>
    </source>
</evidence>
<dbReference type="CDD" id="cd05013">
    <property type="entry name" value="SIS_RpiR"/>
    <property type="match status" value="1"/>
</dbReference>
<dbReference type="InterPro" id="IPR047640">
    <property type="entry name" value="RpiR-like"/>
</dbReference>
<dbReference type="InterPro" id="IPR035472">
    <property type="entry name" value="RpiR-like_SIS"/>
</dbReference>
<dbReference type="EMBL" id="JACHHN010000006">
    <property type="protein sequence ID" value="MBB5192410.1"/>
    <property type="molecule type" value="Genomic_DNA"/>
</dbReference>
<sequence length="289" mass="31330">MESSFDIVTRIAERIDQLSLSEQKVARWILADLSVAGAASIDTLAVQSGVSKATVTRFARALGCTDVRELKRRLTQAAAIGSRFLQPRPDAPADSADVVYQDIVSMLQANRALVNMDVIKRAALAVRNAGMVYAFGMGGGSTVAADEARFRLVRFGIPVSTYQDAVLQRVVAATMDQRAVVLAFSVTGQVPEMLTSVRIAREYGAQIVTITALGSPLAGLADHLLPIQIMETDFVFKPSSSRYAMLMMLDILATEVAMLEHARAQELLRRIKYVLDTGRGGDDRQPLGD</sequence>
<keyword evidence="4" id="KW-0804">Transcription</keyword>
<dbReference type="GO" id="GO:0006096">
    <property type="term" value="P:glycolytic process"/>
    <property type="evidence" value="ECO:0007669"/>
    <property type="project" value="UniProtKB-KW"/>
</dbReference>
<evidence type="ECO:0000256" key="1">
    <source>
        <dbReference type="ARBA" id="ARBA00023015"/>
    </source>
</evidence>